<name>A0A0H3FGT0_RAHSY</name>
<proteinExistence type="predicted"/>
<keyword evidence="5" id="KW-0614">Plasmid</keyword>
<evidence type="ECO:0000256" key="1">
    <source>
        <dbReference type="ARBA" id="ARBA00023015"/>
    </source>
</evidence>
<dbReference type="InterPro" id="IPR020449">
    <property type="entry name" value="Tscrpt_reg_AraC-type_HTH"/>
</dbReference>
<sequence>MWERKLSNAEKSLFTQKITEDLDNRHLTIYGKHAHTDKALCIVKIINYMLENISDEITLEDLEKICGKTRFDICRIFKHFYDVTPIKWMWKVRLALAREFIHLAPEWSLTDISYACGFSSLPHFSRSFSKTYNESPLKFKQNVIRTTRPEIKKESSDYDFIFGIQRNNFSRSMLISNLHFL</sequence>
<dbReference type="PANTHER" id="PTHR43280">
    <property type="entry name" value="ARAC-FAMILY TRANSCRIPTIONAL REGULATOR"/>
    <property type="match status" value="1"/>
</dbReference>
<dbReference type="Proteomes" id="UP000007257">
    <property type="component" value="Plasmid pRAHAQ01"/>
</dbReference>
<dbReference type="GO" id="GO:0043565">
    <property type="term" value="F:sequence-specific DNA binding"/>
    <property type="evidence" value="ECO:0007669"/>
    <property type="project" value="InterPro"/>
</dbReference>
<keyword evidence="3" id="KW-0804">Transcription</keyword>
<dbReference type="KEGG" id="rah:Rahaq_4704"/>
<keyword evidence="1" id="KW-0805">Transcription regulation</keyword>
<keyword evidence="2" id="KW-0238">DNA-binding</keyword>
<dbReference type="RefSeq" id="WP_013577965.1">
    <property type="nucleotide sequence ID" value="NC_015062.1"/>
</dbReference>
<dbReference type="PROSITE" id="PS00041">
    <property type="entry name" value="HTH_ARAC_FAMILY_1"/>
    <property type="match status" value="1"/>
</dbReference>
<evidence type="ECO:0000313" key="5">
    <source>
        <dbReference type="EMBL" id="ADW76284.1"/>
    </source>
</evidence>
<gene>
    <name evidence="5" type="ordered locus">Rahaq_4704</name>
</gene>
<organism evidence="5 6">
    <name type="scientific">Rahnella sp. (strain Y9602)</name>
    <dbReference type="NCBI Taxonomy" id="2703885"/>
    <lineage>
        <taxon>Bacteria</taxon>
        <taxon>Pseudomonadati</taxon>
        <taxon>Pseudomonadota</taxon>
        <taxon>Gammaproteobacteria</taxon>
        <taxon>Enterobacterales</taxon>
        <taxon>Yersiniaceae</taxon>
        <taxon>Rahnella</taxon>
    </lineage>
</organism>
<dbReference type="eggNOG" id="COG2207">
    <property type="taxonomic scope" value="Bacteria"/>
</dbReference>
<dbReference type="Pfam" id="PF12833">
    <property type="entry name" value="HTH_18"/>
    <property type="match status" value="1"/>
</dbReference>
<dbReference type="HOGENOM" id="CLU_1445535_0_0_6"/>
<evidence type="ECO:0000313" key="6">
    <source>
        <dbReference type="Proteomes" id="UP000007257"/>
    </source>
</evidence>
<dbReference type="GeneID" id="95420534"/>
<dbReference type="InterPro" id="IPR018062">
    <property type="entry name" value="HTH_AraC-typ_CS"/>
</dbReference>
<dbReference type="PROSITE" id="PS01124">
    <property type="entry name" value="HTH_ARAC_FAMILY_2"/>
    <property type="match status" value="1"/>
</dbReference>
<dbReference type="SUPFAM" id="SSF46689">
    <property type="entry name" value="Homeodomain-like"/>
    <property type="match status" value="2"/>
</dbReference>
<dbReference type="SMART" id="SM00342">
    <property type="entry name" value="HTH_ARAC"/>
    <property type="match status" value="1"/>
</dbReference>
<reference evidence="5 6" key="2">
    <citation type="journal article" date="2012" name="J. Bacteriol.">
        <title>Complete Genome Sequence of Rahnella sp. Strain Y9602, a Gammaproteobacterium Isolate from Metal- and Radionuclide-Contaminated Soil.</title>
        <authorList>
            <person name="Martinez R.J."/>
            <person name="Bruce D."/>
            <person name="Detter C."/>
            <person name="Goodwin L.A."/>
            <person name="Han J."/>
            <person name="Han C.S."/>
            <person name="Held B."/>
            <person name="Land M.L."/>
            <person name="Mikhailova N."/>
            <person name="Nolan M."/>
            <person name="Pennacchio L."/>
            <person name="Pitluck S."/>
            <person name="Tapia R."/>
            <person name="Woyke T."/>
            <person name="Sobecky P.A."/>
        </authorList>
    </citation>
    <scope>NUCLEOTIDE SEQUENCE [LARGE SCALE GENOMIC DNA]</scope>
    <source>
        <strain evidence="5 6">Y9602</strain>
        <plasmid evidence="5 6">pRAHAQ01</plasmid>
    </source>
</reference>
<dbReference type="InterPro" id="IPR018060">
    <property type="entry name" value="HTH_AraC"/>
</dbReference>
<dbReference type="EMBL" id="CP002506">
    <property type="protein sequence ID" value="ADW76284.1"/>
    <property type="molecule type" value="Genomic_DNA"/>
</dbReference>
<evidence type="ECO:0000259" key="4">
    <source>
        <dbReference type="PROSITE" id="PS01124"/>
    </source>
</evidence>
<feature type="domain" description="HTH araC/xylS-type" evidence="4">
    <location>
        <begin position="43"/>
        <end position="142"/>
    </location>
</feature>
<geneLocation type="plasmid" evidence="5 6">
    <name>pRAHAQ01</name>
</geneLocation>
<dbReference type="PANTHER" id="PTHR43280:SF28">
    <property type="entry name" value="HTH-TYPE TRANSCRIPTIONAL ACTIVATOR RHAS"/>
    <property type="match status" value="1"/>
</dbReference>
<protein>
    <submittedName>
        <fullName evidence="5">Transcriptional regulator, AraC family</fullName>
    </submittedName>
</protein>
<dbReference type="InterPro" id="IPR009057">
    <property type="entry name" value="Homeodomain-like_sf"/>
</dbReference>
<dbReference type="PRINTS" id="PR00032">
    <property type="entry name" value="HTHARAC"/>
</dbReference>
<evidence type="ECO:0000256" key="2">
    <source>
        <dbReference type="ARBA" id="ARBA00023125"/>
    </source>
</evidence>
<dbReference type="Gene3D" id="1.10.10.60">
    <property type="entry name" value="Homeodomain-like"/>
    <property type="match status" value="1"/>
</dbReference>
<reference evidence="6" key="1">
    <citation type="submission" date="2011-01" db="EMBL/GenBank/DDBJ databases">
        <title>Complete sequence of plasmid1 of Rahnella sp. Y9602.</title>
        <authorList>
            <consortium name="US DOE Joint Genome Institute"/>
            <person name="Lucas S."/>
            <person name="Copeland A."/>
            <person name="Lapidus A."/>
            <person name="Cheng J.-F."/>
            <person name="Goodwin L."/>
            <person name="Pitluck S."/>
            <person name="Lu M."/>
            <person name="Detter J.C."/>
            <person name="Han C."/>
            <person name="Tapia R."/>
            <person name="Land M."/>
            <person name="Hauser L."/>
            <person name="Kyrpides N."/>
            <person name="Ivanova N."/>
            <person name="Ovchinnikova G."/>
            <person name="Pagani I."/>
            <person name="Sobecky P.A."/>
            <person name="Martinez R.J."/>
            <person name="Woyke T."/>
        </authorList>
    </citation>
    <scope>NUCLEOTIDE SEQUENCE [LARGE SCALE GENOMIC DNA]</scope>
    <source>
        <strain evidence="6">Y9602</strain>
        <plasmid evidence="6">pRAHAQ01</plasmid>
    </source>
</reference>
<accession>A0A0H3FGT0</accession>
<evidence type="ECO:0000256" key="3">
    <source>
        <dbReference type="ARBA" id="ARBA00023163"/>
    </source>
</evidence>
<dbReference type="OrthoDB" id="1050625at2"/>
<dbReference type="AlphaFoldDB" id="A0A0H3FGT0"/>
<dbReference type="GO" id="GO:0003700">
    <property type="term" value="F:DNA-binding transcription factor activity"/>
    <property type="evidence" value="ECO:0007669"/>
    <property type="project" value="InterPro"/>
</dbReference>